<feature type="domain" description="Helicase ATP-binding" evidence="19">
    <location>
        <begin position="414"/>
        <end position="619"/>
    </location>
</feature>
<evidence type="ECO:0000256" key="5">
    <source>
        <dbReference type="ARBA" id="ARBA00022801"/>
    </source>
</evidence>
<name>A0A8C2HCM2_CYPCA</name>
<evidence type="ECO:0000256" key="18">
    <source>
        <dbReference type="SAM" id="MobiDB-lite"/>
    </source>
</evidence>
<keyword evidence="9" id="KW-0539">Nucleus</keyword>
<dbReference type="InterPro" id="IPR057479">
    <property type="entry name" value="PRP28/DDX23-like_helical"/>
</dbReference>
<dbReference type="InterPro" id="IPR014014">
    <property type="entry name" value="RNA_helicase_DEAD_Q_motif"/>
</dbReference>
<feature type="compositionally biased region" description="Basic and acidic residues" evidence="18">
    <location>
        <begin position="27"/>
        <end position="39"/>
    </location>
</feature>
<reference evidence="22" key="1">
    <citation type="submission" date="2025-08" db="UniProtKB">
        <authorList>
            <consortium name="Ensembl"/>
        </authorList>
    </citation>
    <scope>IDENTIFICATION</scope>
</reference>
<keyword evidence="6" id="KW-0347">Helicase</keyword>
<evidence type="ECO:0000256" key="2">
    <source>
        <dbReference type="ARBA" id="ARBA00012552"/>
    </source>
</evidence>
<evidence type="ECO:0000313" key="23">
    <source>
        <dbReference type="Proteomes" id="UP000694701"/>
    </source>
</evidence>
<keyword evidence="7" id="KW-0067">ATP-binding</keyword>
<dbReference type="InterPro" id="IPR014001">
    <property type="entry name" value="Helicase_ATP-bd"/>
</dbReference>
<comment type="similarity">
    <text evidence="10">Belongs to the DEAD box helicase family. DDX23/PRP28 subfamily.</text>
</comment>
<dbReference type="CDD" id="cd17945">
    <property type="entry name" value="DEADc_DDX23"/>
    <property type="match status" value="1"/>
</dbReference>
<feature type="coiled-coil region" evidence="17">
    <location>
        <begin position="315"/>
        <end position="343"/>
    </location>
</feature>
<protein>
    <recommendedName>
        <fullName evidence="14">Probable ATP-dependent RNA helicase DDX23</fullName>
        <ecNumber evidence="2">3.6.4.13</ecNumber>
    </recommendedName>
    <alternativeName>
        <fullName evidence="15">DEAD box protein 23</fullName>
    </alternativeName>
</protein>
<dbReference type="Pfam" id="PF00271">
    <property type="entry name" value="Helicase_C"/>
    <property type="match status" value="1"/>
</dbReference>
<dbReference type="SMART" id="SM00490">
    <property type="entry name" value="HELICc"/>
    <property type="match status" value="1"/>
</dbReference>
<feature type="compositionally biased region" description="Basic and acidic residues" evidence="18">
    <location>
        <begin position="225"/>
        <end position="237"/>
    </location>
</feature>
<dbReference type="Pfam" id="PF25430">
    <property type="entry name" value="DDX23"/>
    <property type="match status" value="1"/>
</dbReference>
<evidence type="ECO:0000256" key="11">
    <source>
        <dbReference type="ARBA" id="ARBA00047984"/>
    </source>
</evidence>
<dbReference type="SUPFAM" id="SSF52540">
    <property type="entry name" value="P-loop containing nucleoside triphosphate hydrolases"/>
    <property type="match status" value="2"/>
</dbReference>
<dbReference type="InterPro" id="IPR027417">
    <property type="entry name" value="P-loop_NTPase"/>
</dbReference>
<evidence type="ECO:0000256" key="12">
    <source>
        <dbReference type="ARBA" id="ARBA00055288"/>
    </source>
</evidence>
<evidence type="ECO:0000256" key="4">
    <source>
        <dbReference type="ARBA" id="ARBA00022741"/>
    </source>
</evidence>
<evidence type="ECO:0000256" key="13">
    <source>
        <dbReference type="ARBA" id="ARBA00062365"/>
    </source>
</evidence>
<comment type="function">
    <text evidence="12">Involved in pre-mRNA splicing and its phosphorylated form (by SRPK2) is required for spliceosomal B complex formation. Independently of its spliceosome formation function, required for the suppression of incorrect R-loops formed during transcription; R-loops are composed of a DNA:RNA hybrid and the associated non-template single-stranded DNA.</text>
</comment>
<comment type="subcellular location">
    <subcellularLocation>
        <location evidence="1">Nucleus</location>
    </subcellularLocation>
</comment>
<dbReference type="GO" id="GO:0000398">
    <property type="term" value="P:mRNA splicing, via spliceosome"/>
    <property type="evidence" value="ECO:0007669"/>
    <property type="project" value="UniProtKB-ARBA"/>
</dbReference>
<dbReference type="Gene3D" id="3.40.50.300">
    <property type="entry name" value="P-loop containing nucleotide triphosphate hydrolases"/>
    <property type="match status" value="3"/>
</dbReference>
<dbReference type="PANTHER" id="PTHR47958">
    <property type="entry name" value="ATP-DEPENDENT RNA HELICASE DBP3"/>
    <property type="match status" value="1"/>
</dbReference>
<dbReference type="PROSITE" id="PS51192">
    <property type="entry name" value="HELICASE_ATP_BIND_1"/>
    <property type="match status" value="2"/>
</dbReference>
<organism evidence="22 23">
    <name type="scientific">Cyprinus carpio</name>
    <name type="common">Common carp</name>
    <dbReference type="NCBI Taxonomy" id="7962"/>
    <lineage>
        <taxon>Eukaryota</taxon>
        <taxon>Metazoa</taxon>
        <taxon>Chordata</taxon>
        <taxon>Craniata</taxon>
        <taxon>Vertebrata</taxon>
        <taxon>Euteleostomi</taxon>
        <taxon>Actinopterygii</taxon>
        <taxon>Neopterygii</taxon>
        <taxon>Teleostei</taxon>
        <taxon>Ostariophysi</taxon>
        <taxon>Cypriniformes</taxon>
        <taxon>Cyprinidae</taxon>
        <taxon>Cyprininae</taxon>
        <taxon>Cyprinus</taxon>
    </lineage>
</organism>
<keyword evidence="3" id="KW-0507">mRNA processing</keyword>
<dbReference type="PROSITE" id="PS51195">
    <property type="entry name" value="Q_MOTIF"/>
    <property type="match status" value="1"/>
</dbReference>
<dbReference type="SMART" id="SM00487">
    <property type="entry name" value="DEXDc"/>
    <property type="match status" value="1"/>
</dbReference>
<dbReference type="InterPro" id="IPR001650">
    <property type="entry name" value="Helicase_C-like"/>
</dbReference>
<evidence type="ECO:0000256" key="6">
    <source>
        <dbReference type="ARBA" id="ARBA00022806"/>
    </source>
</evidence>
<feature type="domain" description="Helicase ATP-binding" evidence="19">
    <location>
        <begin position="627"/>
        <end position="753"/>
    </location>
</feature>
<evidence type="ECO:0000256" key="3">
    <source>
        <dbReference type="ARBA" id="ARBA00022664"/>
    </source>
</evidence>
<dbReference type="FunFam" id="3.40.50.300:FF:000322">
    <property type="entry name" value="probable ATP-dependent RNA helicase DDX23"/>
    <property type="match status" value="1"/>
</dbReference>
<dbReference type="Ensembl" id="ENSCCRT00020036489.1">
    <property type="protein sequence ID" value="ENSCCRP00020033371.1"/>
    <property type="gene ID" value="ENSCCRG00020014527.1"/>
</dbReference>
<evidence type="ECO:0000256" key="9">
    <source>
        <dbReference type="ARBA" id="ARBA00023242"/>
    </source>
</evidence>
<evidence type="ECO:0000256" key="10">
    <source>
        <dbReference type="ARBA" id="ARBA00037954"/>
    </source>
</evidence>
<feature type="short sequence motif" description="Q motif" evidence="16">
    <location>
        <begin position="383"/>
        <end position="411"/>
    </location>
</feature>
<dbReference type="GO" id="GO:0003676">
    <property type="term" value="F:nucleic acid binding"/>
    <property type="evidence" value="ECO:0007669"/>
    <property type="project" value="InterPro"/>
</dbReference>
<accession>A0A8C2HCM2</accession>
<dbReference type="GO" id="GO:0016787">
    <property type="term" value="F:hydrolase activity"/>
    <property type="evidence" value="ECO:0007669"/>
    <property type="project" value="UniProtKB-KW"/>
</dbReference>
<feature type="compositionally biased region" description="Basic and acidic residues" evidence="18">
    <location>
        <begin position="104"/>
        <end position="131"/>
    </location>
</feature>
<feature type="domain" description="DEAD-box RNA helicase Q" evidence="21">
    <location>
        <begin position="383"/>
        <end position="411"/>
    </location>
</feature>
<dbReference type="GO" id="GO:0005634">
    <property type="term" value="C:nucleus"/>
    <property type="evidence" value="ECO:0007669"/>
    <property type="project" value="UniProtKB-SubCell"/>
</dbReference>
<dbReference type="FunFam" id="3.40.50.300:FF:000520">
    <property type="entry name" value="probable ATP-dependent RNA helicase DDX23"/>
    <property type="match status" value="1"/>
</dbReference>
<feature type="compositionally biased region" description="Basic and acidic residues" evidence="18">
    <location>
        <begin position="139"/>
        <end position="218"/>
    </location>
</feature>
<dbReference type="GO" id="GO:0003724">
    <property type="term" value="F:RNA helicase activity"/>
    <property type="evidence" value="ECO:0007669"/>
    <property type="project" value="UniProtKB-EC"/>
</dbReference>
<evidence type="ECO:0000259" key="21">
    <source>
        <dbReference type="PROSITE" id="PS51195"/>
    </source>
</evidence>
<evidence type="ECO:0000259" key="19">
    <source>
        <dbReference type="PROSITE" id="PS51192"/>
    </source>
</evidence>
<dbReference type="CDD" id="cd18787">
    <property type="entry name" value="SF2_C_DEAD"/>
    <property type="match status" value="1"/>
</dbReference>
<comment type="subunit">
    <text evidence="13">The phosphorylated form (by SRPK2) is a component of the U4/U6-U5 tri-snRNP complex composed of the U4, U6 and U5 snRNAs and at least PRPF3, PRPF4, PRPF6, PRPF8, PRPF31, SNRNP200, TXNL4A, WDR57, SNRNP40, DDX23, CD2BP2, PPIH, SNU13, EFTUD2, SART1 and USP39. Identified in the spliceosome C complex. Interacts with ERBB4. Interacts with ERCC6.</text>
</comment>
<feature type="domain" description="Helicase C-terminal" evidence="20">
    <location>
        <begin position="777"/>
        <end position="925"/>
    </location>
</feature>
<feature type="compositionally biased region" description="Basic and acidic residues" evidence="18">
    <location>
        <begin position="57"/>
        <end position="94"/>
    </location>
</feature>
<keyword evidence="17" id="KW-0175">Coiled coil</keyword>
<keyword evidence="8" id="KW-0508">mRNA splicing</keyword>
<keyword evidence="4" id="KW-0547">Nucleotide-binding</keyword>
<evidence type="ECO:0000256" key="17">
    <source>
        <dbReference type="SAM" id="Coils"/>
    </source>
</evidence>
<dbReference type="Proteomes" id="UP000694701">
    <property type="component" value="Unplaced"/>
</dbReference>
<proteinExistence type="inferred from homology"/>
<dbReference type="GO" id="GO:0005524">
    <property type="term" value="F:ATP binding"/>
    <property type="evidence" value="ECO:0007669"/>
    <property type="project" value="UniProtKB-KW"/>
</dbReference>
<feature type="compositionally biased region" description="Basic and acidic residues" evidence="18">
    <location>
        <begin position="1"/>
        <end position="20"/>
    </location>
</feature>
<evidence type="ECO:0000313" key="22">
    <source>
        <dbReference type="Ensembl" id="ENSCCRP00020033371.1"/>
    </source>
</evidence>
<evidence type="ECO:0000256" key="14">
    <source>
        <dbReference type="ARBA" id="ARBA00072905"/>
    </source>
</evidence>
<dbReference type="AlphaFoldDB" id="A0A8C2HCM2"/>
<dbReference type="PROSITE" id="PS00039">
    <property type="entry name" value="DEAD_ATP_HELICASE"/>
    <property type="match status" value="2"/>
</dbReference>
<evidence type="ECO:0000256" key="15">
    <source>
        <dbReference type="ARBA" id="ARBA00075448"/>
    </source>
</evidence>
<evidence type="ECO:0000256" key="8">
    <source>
        <dbReference type="ARBA" id="ARBA00023187"/>
    </source>
</evidence>
<dbReference type="PROSITE" id="PS51194">
    <property type="entry name" value="HELICASE_CTER"/>
    <property type="match status" value="1"/>
</dbReference>
<dbReference type="InterPro" id="IPR011545">
    <property type="entry name" value="DEAD/DEAH_box_helicase_dom"/>
</dbReference>
<evidence type="ECO:0000256" key="7">
    <source>
        <dbReference type="ARBA" id="ARBA00022840"/>
    </source>
</evidence>
<dbReference type="EC" id="3.6.4.13" evidence="2"/>
<sequence>MAGDSSDKKELDLAGKERESRKRSRSRSRDRDRKGSPGRERKRHRSRERKRSRSRSKSADRDRRQKDKERDRDKDRERSRKDRERDRDRRDKDRSKKSRSTSPKSKDLKIKREKDVKKEEEEETEKKKEKVQPLSLEELLAKKKAEEEAESKPKFLSKEEREAEAIKRREQQTEERRRQLDEERKKRRIFQDIGRKMLEDPQERERRERRERMERENNGNDEDDGRQKIREEKDKGKELQAIKERYLGGMKKRRRTRHLNDRKFVFEWDASEDTSTDYNPIYKEKHQVQLYGRGFIAGIDLKQQKRDQSRFYGDLMEKRRTLEEKEQEELRLKKVRKKEAKQRWDDRHWSQKKMEEMTDRDWRIFREDYSITTKGGKIPNPIRNWKEYSLPPHILEVIEKCGYKDPTPIQRQAIPIGLQNRDIIGVAETGSGKTAAFLIPLLVWITTLPKIDRIEDSDQGPYAVILAPTRELAQQIEEETIKFGKPLGIRTVAVIGGISREDQGFKLRMGCEIVIATPGRLIDVLENRYLVLSRCTYVVLDEADRMIDMGFEPDVQKILEYIPVTNLKPDTDDAEDPEKMMQNFESGKHKYRQTVMFTATMPAAVERLARSYLRRPAVVYIGSAGKPHERVEQKVILLMCFAPHSQIVIATPGRLIDVLENRYLVLSRCTYVVLDEADRMIDMGFEPDVQKILEYIPVTNLKPDTDDAEDPEKMMQNFESGKHKYRQTVMFTATMPPAVERLARSYLRRPAVVYIGSAGKPHERVEQKVILMSEGEKRKKLLDVLASGFEPPIIIFVNQKKGCDVLAKSLEKIGYNACTLHGGKGQEQREFALSNLKAGAKDILVATDVAGRGIDIQDVSMVLNYDMAKNIEDYIHRIGRTGRAGKSGMAMTFLTKEDSSVFYDLKQAILESPVSTCPPELANHPDAQHKPGTILTKKRREETIFA</sequence>
<gene>
    <name evidence="22" type="primary">LOC109076721</name>
</gene>
<evidence type="ECO:0000256" key="1">
    <source>
        <dbReference type="ARBA" id="ARBA00004123"/>
    </source>
</evidence>
<evidence type="ECO:0000259" key="20">
    <source>
        <dbReference type="PROSITE" id="PS51194"/>
    </source>
</evidence>
<dbReference type="Pfam" id="PF00270">
    <property type="entry name" value="DEAD"/>
    <property type="match status" value="2"/>
</dbReference>
<keyword evidence="5" id="KW-0378">Hydrolase</keyword>
<evidence type="ECO:0000256" key="16">
    <source>
        <dbReference type="PROSITE-ProRule" id="PRU00552"/>
    </source>
</evidence>
<dbReference type="InterPro" id="IPR000629">
    <property type="entry name" value="RNA-helicase_DEAD-box_CS"/>
</dbReference>
<comment type="catalytic activity">
    <reaction evidence="11">
        <text>ATP + H2O = ADP + phosphate + H(+)</text>
        <dbReference type="Rhea" id="RHEA:13065"/>
        <dbReference type="ChEBI" id="CHEBI:15377"/>
        <dbReference type="ChEBI" id="CHEBI:15378"/>
        <dbReference type="ChEBI" id="CHEBI:30616"/>
        <dbReference type="ChEBI" id="CHEBI:43474"/>
        <dbReference type="ChEBI" id="CHEBI:456216"/>
        <dbReference type="EC" id="3.6.4.13"/>
    </reaction>
</comment>
<feature type="region of interest" description="Disordered" evidence="18">
    <location>
        <begin position="1"/>
        <end position="237"/>
    </location>
</feature>
<feature type="compositionally biased region" description="Basic residues" evidence="18">
    <location>
        <begin position="40"/>
        <end position="56"/>
    </location>
</feature>